<dbReference type="AlphaFoldDB" id="A0A0P0XPT7"/>
<gene>
    <name evidence="2" type="ordered locus">Os09g0540150</name>
</gene>
<reference evidence="3" key="2">
    <citation type="journal article" date="2008" name="Nucleic Acids Res.">
        <title>The rice annotation project database (RAP-DB): 2008 update.</title>
        <authorList>
            <consortium name="The rice annotation project (RAP)"/>
        </authorList>
    </citation>
    <scope>GENOME REANNOTATION</scope>
    <source>
        <strain evidence="3">cv. Nipponbare</strain>
    </source>
</reference>
<keyword evidence="1" id="KW-1133">Transmembrane helix</keyword>
<dbReference type="Proteomes" id="UP000000763">
    <property type="component" value="Chromosome 9"/>
</dbReference>
<dbReference type="Gramene" id="Os09t0540150-01">
    <property type="protein sequence ID" value="Os09t0540150-01"/>
    <property type="gene ID" value="Os09g0540150"/>
</dbReference>
<sequence length="90" mass="10767">CARATDEGVEVRRGRGFDGERERRWQEKVGEGEAVEKSRNKNPVTVEIGFVFHPPLRRCVFLCVLLCIVRFFFVWMESWKWDKDLHLYHL</sequence>
<feature type="non-terminal residue" evidence="2">
    <location>
        <position position="1"/>
    </location>
</feature>
<keyword evidence="1" id="KW-0472">Membrane</keyword>
<dbReference type="OMA" id="MESWKWD"/>
<reference evidence="2 3" key="1">
    <citation type="journal article" date="2005" name="Nature">
        <title>The map-based sequence of the rice genome.</title>
        <authorList>
            <consortium name="International rice genome sequencing project (IRGSP)"/>
            <person name="Matsumoto T."/>
            <person name="Wu J."/>
            <person name="Kanamori H."/>
            <person name="Katayose Y."/>
            <person name="Fujisawa M."/>
            <person name="Namiki N."/>
            <person name="Mizuno H."/>
            <person name="Yamamoto K."/>
            <person name="Antonio B.A."/>
            <person name="Baba T."/>
            <person name="Sakata K."/>
            <person name="Nagamura Y."/>
            <person name="Aoki H."/>
            <person name="Arikawa K."/>
            <person name="Arita K."/>
            <person name="Bito T."/>
            <person name="Chiden Y."/>
            <person name="Fujitsuka N."/>
            <person name="Fukunaka R."/>
            <person name="Hamada M."/>
            <person name="Harada C."/>
            <person name="Hayashi A."/>
            <person name="Hijishita S."/>
            <person name="Honda M."/>
            <person name="Hosokawa S."/>
            <person name="Ichikawa Y."/>
            <person name="Idonuma A."/>
            <person name="Iijima M."/>
            <person name="Ikeda M."/>
            <person name="Ikeno M."/>
            <person name="Ito K."/>
            <person name="Ito S."/>
            <person name="Ito T."/>
            <person name="Ito Y."/>
            <person name="Ito Y."/>
            <person name="Iwabuchi A."/>
            <person name="Kamiya K."/>
            <person name="Karasawa W."/>
            <person name="Kurita K."/>
            <person name="Katagiri S."/>
            <person name="Kikuta A."/>
            <person name="Kobayashi H."/>
            <person name="Kobayashi N."/>
            <person name="Machita K."/>
            <person name="Maehara T."/>
            <person name="Masukawa M."/>
            <person name="Mizubayashi T."/>
            <person name="Mukai Y."/>
            <person name="Nagasaki H."/>
            <person name="Nagata Y."/>
            <person name="Naito S."/>
            <person name="Nakashima M."/>
            <person name="Nakama Y."/>
            <person name="Nakamichi Y."/>
            <person name="Nakamura M."/>
            <person name="Meguro A."/>
            <person name="Negishi M."/>
            <person name="Ohta I."/>
            <person name="Ohta T."/>
            <person name="Okamoto M."/>
            <person name="Ono N."/>
            <person name="Saji S."/>
            <person name="Sakaguchi M."/>
            <person name="Sakai K."/>
            <person name="Shibata M."/>
            <person name="Shimokawa T."/>
            <person name="Song J."/>
            <person name="Takazaki Y."/>
            <person name="Terasawa K."/>
            <person name="Tsugane M."/>
            <person name="Tsuji K."/>
            <person name="Ueda S."/>
            <person name="Waki K."/>
            <person name="Yamagata H."/>
            <person name="Yamamoto M."/>
            <person name="Yamamoto S."/>
            <person name="Yamane H."/>
            <person name="Yoshiki S."/>
            <person name="Yoshihara R."/>
            <person name="Yukawa K."/>
            <person name="Zhong H."/>
            <person name="Yano M."/>
            <person name="Yuan Q."/>
            <person name="Ouyang S."/>
            <person name="Liu J."/>
            <person name="Jones K.M."/>
            <person name="Gansberger K."/>
            <person name="Moffat K."/>
            <person name="Hill J."/>
            <person name="Bera J."/>
            <person name="Fadrosh D."/>
            <person name="Jin S."/>
            <person name="Johri S."/>
            <person name="Kim M."/>
            <person name="Overton L."/>
            <person name="Reardon M."/>
            <person name="Tsitrin T."/>
            <person name="Vuong H."/>
            <person name="Weaver B."/>
            <person name="Ciecko A."/>
            <person name="Tallon L."/>
            <person name="Jackson J."/>
            <person name="Pai G."/>
            <person name="Aken S.V."/>
            <person name="Utterback T."/>
            <person name="Reidmuller S."/>
            <person name="Feldblyum T."/>
            <person name="Hsiao J."/>
            <person name="Zismann V."/>
            <person name="Iobst S."/>
            <person name="de Vazeille A.R."/>
            <person name="Buell C.R."/>
            <person name="Ying K."/>
            <person name="Li Y."/>
            <person name="Lu T."/>
            <person name="Huang Y."/>
            <person name="Zhao Q."/>
            <person name="Feng Q."/>
            <person name="Zhang L."/>
            <person name="Zhu J."/>
            <person name="Weng Q."/>
            <person name="Mu J."/>
            <person name="Lu Y."/>
            <person name="Fan D."/>
            <person name="Liu Y."/>
            <person name="Guan J."/>
            <person name="Zhang Y."/>
            <person name="Yu S."/>
            <person name="Liu X."/>
            <person name="Zhang Y."/>
            <person name="Hong G."/>
            <person name="Han B."/>
            <person name="Choisne N."/>
            <person name="Demange N."/>
            <person name="Orjeda G."/>
            <person name="Samain S."/>
            <person name="Cattolico L."/>
            <person name="Pelletier E."/>
            <person name="Couloux A."/>
            <person name="Segurens B."/>
            <person name="Wincker P."/>
            <person name="D'Hont A."/>
            <person name="Scarpelli C."/>
            <person name="Weissenbach J."/>
            <person name="Salanoubat M."/>
            <person name="Quetier F."/>
            <person name="Yu Y."/>
            <person name="Kim H.R."/>
            <person name="Rambo T."/>
            <person name="Currie J."/>
            <person name="Collura K."/>
            <person name="Luo M."/>
            <person name="Yang T."/>
            <person name="Ammiraju J.S.S."/>
            <person name="Engler F."/>
            <person name="Soderlund C."/>
            <person name="Wing R.A."/>
            <person name="Palmer L.E."/>
            <person name="de la Bastide M."/>
            <person name="Spiegel L."/>
            <person name="Nascimento L."/>
            <person name="Zutavern T."/>
            <person name="O'Shaughnessy A."/>
            <person name="Dike S."/>
            <person name="Dedhia N."/>
            <person name="Preston R."/>
            <person name="Balija V."/>
            <person name="McCombie W.R."/>
            <person name="Chow T."/>
            <person name="Chen H."/>
            <person name="Chung M."/>
            <person name="Chen C."/>
            <person name="Shaw J."/>
            <person name="Wu H."/>
            <person name="Hsiao K."/>
            <person name="Chao Y."/>
            <person name="Chu M."/>
            <person name="Cheng C."/>
            <person name="Hour A."/>
            <person name="Lee P."/>
            <person name="Lin S."/>
            <person name="Lin Y."/>
            <person name="Liou J."/>
            <person name="Liu S."/>
            <person name="Hsing Y."/>
            <person name="Raghuvanshi S."/>
            <person name="Mohanty A."/>
            <person name="Bharti A.K."/>
            <person name="Gaur A."/>
            <person name="Gupta V."/>
            <person name="Kumar D."/>
            <person name="Ravi V."/>
            <person name="Vij S."/>
            <person name="Kapur A."/>
            <person name="Khurana P."/>
            <person name="Khurana P."/>
            <person name="Khurana J.P."/>
            <person name="Tyagi A.K."/>
            <person name="Gaikwad K."/>
            <person name="Singh A."/>
            <person name="Dalal V."/>
            <person name="Srivastava S."/>
            <person name="Dixit A."/>
            <person name="Pal A.K."/>
            <person name="Ghazi I.A."/>
            <person name="Yadav M."/>
            <person name="Pandit A."/>
            <person name="Bhargava A."/>
            <person name="Sureshbabu K."/>
            <person name="Batra K."/>
            <person name="Sharma T.R."/>
            <person name="Mohapatra T."/>
            <person name="Singh N.K."/>
            <person name="Messing J."/>
            <person name="Nelson A.B."/>
            <person name="Fuks G."/>
            <person name="Kavchok S."/>
            <person name="Keizer G."/>
            <person name="Linton E."/>
            <person name="Llaca V."/>
            <person name="Song R."/>
            <person name="Tanyolac B."/>
            <person name="Young S."/>
            <person name="Ho-Il K."/>
            <person name="Hahn J.H."/>
            <person name="Sangsakoo G."/>
            <person name="Vanavichit A."/>
            <person name="de Mattos Luiz.A.T."/>
            <person name="Zimmer P.D."/>
            <person name="Malone G."/>
            <person name="Dellagostin O."/>
            <person name="de Oliveira A.C."/>
            <person name="Bevan M."/>
            <person name="Bancroft I."/>
            <person name="Minx P."/>
            <person name="Cordum H."/>
            <person name="Wilson R."/>
            <person name="Cheng Z."/>
            <person name="Jin W."/>
            <person name="Jiang J."/>
            <person name="Leong S.A."/>
            <person name="Iwama H."/>
            <person name="Gojobori T."/>
            <person name="Itoh T."/>
            <person name="Niimura Y."/>
            <person name="Fujii Y."/>
            <person name="Habara T."/>
            <person name="Sakai H."/>
            <person name="Sato Y."/>
            <person name="Wilson G."/>
            <person name="Kumar K."/>
            <person name="McCouch S."/>
            <person name="Juretic N."/>
            <person name="Hoen D."/>
            <person name="Wright S."/>
            <person name="Bruskiewich R."/>
            <person name="Bureau T."/>
            <person name="Miyao A."/>
            <person name="Hirochika H."/>
            <person name="Nishikawa T."/>
            <person name="Kadowaki K."/>
            <person name="Sugiura M."/>
            <person name="Burr B."/>
            <person name="Sasaki T."/>
        </authorList>
    </citation>
    <scope>NUCLEOTIDE SEQUENCE [LARGE SCALE GENOMIC DNA]</scope>
    <source>
        <strain evidence="3">cv. Nipponbare</strain>
    </source>
</reference>
<dbReference type="SMR" id="A0A0P0XPT7"/>
<evidence type="ECO:0000313" key="3">
    <source>
        <dbReference type="Proteomes" id="UP000000763"/>
    </source>
</evidence>
<evidence type="ECO:0000313" key="2">
    <source>
        <dbReference type="EMBL" id="BAH94691.1"/>
    </source>
</evidence>
<dbReference type="KEGG" id="dosa:Os09g0540150"/>
<dbReference type="EMBL" id="AP008215">
    <property type="protein sequence ID" value="BAH94691.1"/>
    <property type="molecule type" value="Genomic_DNA"/>
</dbReference>
<evidence type="ECO:0000256" key="1">
    <source>
        <dbReference type="SAM" id="Phobius"/>
    </source>
</evidence>
<feature type="transmembrane region" description="Helical" evidence="1">
    <location>
        <begin position="59"/>
        <end position="76"/>
    </location>
</feature>
<protein>
    <submittedName>
        <fullName evidence="2">Os09g0540150 protein</fullName>
    </submittedName>
</protein>
<name>A0A0P0XPT7_ORYSJ</name>
<organism evidence="2 3">
    <name type="scientific">Oryza sativa subsp. japonica</name>
    <name type="common">Rice</name>
    <dbReference type="NCBI Taxonomy" id="39947"/>
    <lineage>
        <taxon>Eukaryota</taxon>
        <taxon>Viridiplantae</taxon>
        <taxon>Streptophyta</taxon>
        <taxon>Embryophyta</taxon>
        <taxon>Tracheophyta</taxon>
        <taxon>Spermatophyta</taxon>
        <taxon>Magnoliopsida</taxon>
        <taxon>Liliopsida</taxon>
        <taxon>Poales</taxon>
        <taxon>Poaceae</taxon>
        <taxon>BOP clade</taxon>
        <taxon>Oryzoideae</taxon>
        <taxon>Oryzeae</taxon>
        <taxon>Oryzinae</taxon>
        <taxon>Oryza</taxon>
        <taxon>Oryza sativa</taxon>
    </lineage>
</organism>
<feature type="non-terminal residue" evidence="2">
    <location>
        <position position="90"/>
    </location>
</feature>
<keyword evidence="1" id="KW-0812">Transmembrane</keyword>
<accession>A0A0P0XPT7</accession>
<proteinExistence type="predicted"/>